<evidence type="ECO:0000313" key="2">
    <source>
        <dbReference type="EMBL" id="MBL7629383.1"/>
    </source>
</evidence>
<dbReference type="InterPro" id="IPR036661">
    <property type="entry name" value="Luciferase-like_sf"/>
</dbReference>
<dbReference type="Proteomes" id="UP000604475">
    <property type="component" value="Unassembled WGS sequence"/>
</dbReference>
<dbReference type="SUPFAM" id="SSF51679">
    <property type="entry name" value="Bacterial luciferase-like"/>
    <property type="match status" value="1"/>
</dbReference>
<dbReference type="InterPro" id="IPR011251">
    <property type="entry name" value="Luciferase-like_dom"/>
</dbReference>
<dbReference type="InterPro" id="IPR051260">
    <property type="entry name" value="Diverse_substr_monoxygenases"/>
</dbReference>
<dbReference type="Pfam" id="PF00296">
    <property type="entry name" value="Bac_luciferase"/>
    <property type="match status" value="1"/>
</dbReference>
<sequence>MSVVQLAAEVEARGLGSISLPEHTHIPVDSRALVEGWSVEEHYQRTLDPYIAGAFVAATTSLEIGTAVSLVAQHDAIALAKAIATLDHLSGGRVVLGVGFGYNQQEMQDHGVPVKQRFQVVEETVALMRALWTEEVASYEGRYRRLSPSLSWPKPARPGGPPVLLGGRPTERNLARIVGWADGWIPAGIGVTASVAAAVKELGVRWNDAGRAGAPEICCFLARGSRDELAREIERAAEIGVRRLSVRLEELPRDLVLPVLDDMAAALPT</sequence>
<accession>A0A937UPS8</accession>
<keyword evidence="2" id="KW-0560">Oxidoreductase</keyword>
<name>A0A937UPS8_9ACTN</name>
<dbReference type="AlphaFoldDB" id="A0A937UPS8"/>
<evidence type="ECO:0000259" key="1">
    <source>
        <dbReference type="Pfam" id="PF00296"/>
    </source>
</evidence>
<comment type="caution">
    <text evidence="2">The sequence shown here is derived from an EMBL/GenBank/DDBJ whole genome shotgun (WGS) entry which is preliminary data.</text>
</comment>
<dbReference type="InterPro" id="IPR019921">
    <property type="entry name" value="Lucif-like_OxRdtase_Rv2161c"/>
</dbReference>
<dbReference type="EMBL" id="JAEACQ010000228">
    <property type="protein sequence ID" value="MBL7629383.1"/>
    <property type="molecule type" value="Genomic_DNA"/>
</dbReference>
<feature type="domain" description="Luciferase-like" evidence="1">
    <location>
        <begin position="3"/>
        <end position="221"/>
    </location>
</feature>
<dbReference type="NCBIfam" id="TIGR03619">
    <property type="entry name" value="F420_Rv2161c"/>
    <property type="match status" value="1"/>
</dbReference>
<proteinExistence type="predicted"/>
<dbReference type="PANTHER" id="PTHR30011:SF32">
    <property type="entry name" value="CONSERVED PROTEIN"/>
    <property type="match status" value="1"/>
</dbReference>
<evidence type="ECO:0000313" key="3">
    <source>
        <dbReference type="Proteomes" id="UP000604475"/>
    </source>
</evidence>
<gene>
    <name evidence="2" type="ORF">I7412_19880</name>
</gene>
<dbReference type="GO" id="GO:0016705">
    <property type="term" value="F:oxidoreductase activity, acting on paired donors, with incorporation or reduction of molecular oxygen"/>
    <property type="evidence" value="ECO:0007669"/>
    <property type="project" value="InterPro"/>
</dbReference>
<dbReference type="PANTHER" id="PTHR30011">
    <property type="entry name" value="ALKANESULFONATE MONOOXYGENASE-RELATED"/>
    <property type="match status" value="1"/>
</dbReference>
<dbReference type="EC" id="1.-.-.-" evidence="2"/>
<organism evidence="2 3">
    <name type="scientific">Frankia nepalensis</name>
    <dbReference type="NCBI Taxonomy" id="1836974"/>
    <lineage>
        <taxon>Bacteria</taxon>
        <taxon>Bacillati</taxon>
        <taxon>Actinomycetota</taxon>
        <taxon>Actinomycetes</taxon>
        <taxon>Frankiales</taxon>
        <taxon>Frankiaceae</taxon>
        <taxon>Frankia</taxon>
    </lineage>
</organism>
<keyword evidence="3" id="KW-1185">Reference proteome</keyword>
<dbReference type="Gene3D" id="3.20.20.30">
    <property type="entry name" value="Luciferase-like domain"/>
    <property type="match status" value="1"/>
</dbReference>
<reference evidence="2" key="1">
    <citation type="submission" date="2020-12" db="EMBL/GenBank/DDBJ databases">
        <title>Genomic characterization of non-nitrogen-fixing Frankia strains.</title>
        <authorList>
            <person name="Carlos-Shanley C."/>
            <person name="Guerra T."/>
            <person name="Hahn D."/>
        </authorList>
    </citation>
    <scope>NUCLEOTIDE SEQUENCE</scope>
    <source>
        <strain evidence="2">CN6</strain>
    </source>
</reference>
<protein>
    <submittedName>
        <fullName evidence="2">TIGR03619 family F420-dependent LLM class oxidoreductase</fullName>
        <ecNumber evidence="2">1.-.-.-</ecNumber>
    </submittedName>
</protein>